<dbReference type="AlphaFoldDB" id="A0A8S9Z4V8"/>
<reference evidence="2" key="1">
    <citation type="submission" date="2019-07" db="EMBL/GenBank/DDBJ databases">
        <title>Annotation for the trematode Paragonimus miyazaki's.</title>
        <authorList>
            <person name="Choi Y.-J."/>
        </authorList>
    </citation>
    <scope>NUCLEOTIDE SEQUENCE</scope>
    <source>
        <strain evidence="2">Japan</strain>
    </source>
</reference>
<comment type="caution">
    <text evidence="2">The sequence shown here is derived from an EMBL/GenBank/DDBJ whole genome shotgun (WGS) entry which is preliminary data.</text>
</comment>
<evidence type="ECO:0000313" key="2">
    <source>
        <dbReference type="EMBL" id="KAF7258167.1"/>
    </source>
</evidence>
<feature type="region of interest" description="Disordered" evidence="1">
    <location>
        <begin position="1"/>
        <end position="41"/>
    </location>
</feature>
<protein>
    <submittedName>
        <fullName evidence="2">Uncharacterized protein</fullName>
    </submittedName>
</protein>
<dbReference type="OrthoDB" id="10362918at2759"/>
<evidence type="ECO:0000256" key="1">
    <source>
        <dbReference type="SAM" id="MobiDB-lite"/>
    </source>
</evidence>
<dbReference type="Proteomes" id="UP000822476">
    <property type="component" value="Unassembled WGS sequence"/>
</dbReference>
<keyword evidence="3" id="KW-1185">Reference proteome</keyword>
<feature type="compositionally biased region" description="Polar residues" evidence="1">
    <location>
        <begin position="1"/>
        <end position="10"/>
    </location>
</feature>
<accession>A0A8S9Z4V8</accession>
<dbReference type="EMBL" id="JTDE01001904">
    <property type="protein sequence ID" value="KAF7258167.1"/>
    <property type="molecule type" value="Genomic_DNA"/>
</dbReference>
<organism evidence="2 3">
    <name type="scientific">Paragonimus skrjabini miyazakii</name>
    <dbReference type="NCBI Taxonomy" id="59628"/>
    <lineage>
        <taxon>Eukaryota</taxon>
        <taxon>Metazoa</taxon>
        <taxon>Spiralia</taxon>
        <taxon>Lophotrochozoa</taxon>
        <taxon>Platyhelminthes</taxon>
        <taxon>Trematoda</taxon>
        <taxon>Digenea</taxon>
        <taxon>Plagiorchiida</taxon>
        <taxon>Troglotremata</taxon>
        <taxon>Troglotrematidae</taxon>
        <taxon>Paragonimus</taxon>
    </lineage>
</organism>
<gene>
    <name evidence="2" type="ORF">EG68_04894</name>
</gene>
<proteinExistence type="predicted"/>
<sequence>MFVSAHTPQVSDAERLTDNEFASTTPTNSVGPNPPTVPGTQLRTIEDSVDYLEKTVYYNGKHPDVLQSYAIEKKLLTWDRSEISQLDDLLQASHDKPGINPTDRPAVVAVTDHLKENMLQDRKKCEKILHDVRTDLQTLSENSQPHFAPSNLESDVQVTISQNIIDVDGYLKVINNLDSHINEFMTHNSLEEWDGYTIAQVRRQLDEIWCLFYDRLAVFSCMEQFELPATDDKISTITLRNSSESIRLSLQELTTEIEDLKKQLFSSLNFLNNWKYSGARSLLPVFTSELALLRSLVSLHALFTNFHEVVSSITTQKCNFSRMVDQSSCAYVQPVNRIQLEENHNENGTPNERDASIRETMRQLNELVIRLCEEFQPVQDAEAFNMSLQISDPTSTQGAQSSFTPLLVLVCLMDDRLINAYSSALAETATNVRRIPCVLKELYNQLRGARIKMKRFMEVNIKSPEPISNLTQPEMMYKSDTTLQDLVKGLLDSYQNYLSLLKMHYELPFHSFDEVMPRLESHKLLFTGLTWYSTKVECIASILLCNVTERLSDVEYSPINMTGQQLQHRMKHLCQVGRVLERQLITWFGDVFSLHNRWNRLEQQIEDINGLYYFYGYCKAVKSIMFSGGLLRLQLTITL</sequence>
<feature type="compositionally biased region" description="Polar residues" evidence="1">
    <location>
        <begin position="20"/>
        <end position="31"/>
    </location>
</feature>
<name>A0A8S9Z4V8_9TREM</name>
<evidence type="ECO:0000313" key="3">
    <source>
        <dbReference type="Proteomes" id="UP000822476"/>
    </source>
</evidence>